<evidence type="ECO:0000256" key="9">
    <source>
        <dbReference type="ARBA" id="ARBA00023237"/>
    </source>
</evidence>
<evidence type="ECO:0000256" key="6">
    <source>
        <dbReference type="ARBA" id="ARBA00023065"/>
    </source>
</evidence>
<feature type="chain" id="PRO_5045297066" evidence="12">
    <location>
        <begin position="22"/>
        <end position="339"/>
    </location>
</feature>
<keyword evidence="15" id="KW-1185">Reference proteome</keyword>
<dbReference type="SUPFAM" id="SSF103088">
    <property type="entry name" value="OmpA-like"/>
    <property type="match status" value="1"/>
</dbReference>
<keyword evidence="2" id="KW-0813">Transport</keyword>
<proteinExistence type="predicted"/>
<evidence type="ECO:0000313" key="15">
    <source>
        <dbReference type="Proteomes" id="UP001589798"/>
    </source>
</evidence>
<dbReference type="PANTHER" id="PTHR30329">
    <property type="entry name" value="STATOR ELEMENT OF FLAGELLAR MOTOR COMPLEX"/>
    <property type="match status" value="1"/>
</dbReference>
<comment type="caution">
    <text evidence="14">The sequence shown here is derived from an EMBL/GenBank/DDBJ whole genome shotgun (WGS) entry which is preliminary data.</text>
</comment>
<dbReference type="SUPFAM" id="SSF56925">
    <property type="entry name" value="OMPA-like"/>
    <property type="match status" value="1"/>
</dbReference>
<evidence type="ECO:0000256" key="11">
    <source>
        <dbReference type="SAM" id="MobiDB-lite"/>
    </source>
</evidence>
<dbReference type="Gene3D" id="3.30.1330.60">
    <property type="entry name" value="OmpA-like domain"/>
    <property type="match status" value="1"/>
</dbReference>
<feature type="region of interest" description="Disordered" evidence="11">
    <location>
        <begin position="298"/>
        <end position="318"/>
    </location>
</feature>
<dbReference type="RefSeq" id="WP_379486274.1">
    <property type="nucleotide sequence ID" value="NZ_JBHLWK010000007.1"/>
</dbReference>
<comment type="subcellular location">
    <subcellularLocation>
        <location evidence="1">Cell outer membrane</location>
        <topology evidence="1">Multi-pass membrane protein</topology>
    </subcellularLocation>
</comment>
<keyword evidence="7" id="KW-0626">Porin</keyword>
<accession>A0ABV6CRZ6</accession>
<protein>
    <submittedName>
        <fullName evidence="14">OmpA family protein</fullName>
    </submittedName>
</protein>
<dbReference type="InterPro" id="IPR006665">
    <property type="entry name" value="OmpA-like"/>
</dbReference>
<keyword evidence="8 10" id="KW-0472">Membrane</keyword>
<gene>
    <name evidence="14" type="ORF">ACFFJC_04350</name>
</gene>
<evidence type="ECO:0000256" key="1">
    <source>
        <dbReference type="ARBA" id="ARBA00004571"/>
    </source>
</evidence>
<keyword evidence="4" id="KW-0812">Transmembrane</keyword>
<feature type="signal peptide" evidence="12">
    <location>
        <begin position="1"/>
        <end position="21"/>
    </location>
</feature>
<keyword evidence="3" id="KW-1134">Transmembrane beta strand</keyword>
<dbReference type="Proteomes" id="UP001589798">
    <property type="component" value="Unassembled WGS sequence"/>
</dbReference>
<evidence type="ECO:0000256" key="7">
    <source>
        <dbReference type="ARBA" id="ARBA00023114"/>
    </source>
</evidence>
<dbReference type="PROSITE" id="PS51123">
    <property type="entry name" value="OMPA_2"/>
    <property type="match status" value="1"/>
</dbReference>
<evidence type="ECO:0000256" key="4">
    <source>
        <dbReference type="ARBA" id="ARBA00022692"/>
    </source>
</evidence>
<dbReference type="InterPro" id="IPR011250">
    <property type="entry name" value="OMP/PagP_B-barrel"/>
</dbReference>
<evidence type="ECO:0000256" key="2">
    <source>
        <dbReference type="ARBA" id="ARBA00022448"/>
    </source>
</evidence>
<reference evidence="14 15" key="1">
    <citation type="submission" date="2024-09" db="EMBL/GenBank/DDBJ databases">
        <authorList>
            <person name="Sun Q."/>
            <person name="Mori K."/>
        </authorList>
    </citation>
    <scope>NUCLEOTIDE SEQUENCE [LARGE SCALE GENOMIC DNA]</scope>
    <source>
        <strain evidence="14 15">CCM 7706</strain>
    </source>
</reference>
<evidence type="ECO:0000256" key="3">
    <source>
        <dbReference type="ARBA" id="ARBA00022452"/>
    </source>
</evidence>
<organism evidence="14 15">
    <name type="scientific">Novosphingobium soli</name>
    <dbReference type="NCBI Taxonomy" id="574956"/>
    <lineage>
        <taxon>Bacteria</taxon>
        <taxon>Pseudomonadati</taxon>
        <taxon>Pseudomonadota</taxon>
        <taxon>Alphaproteobacteria</taxon>
        <taxon>Sphingomonadales</taxon>
        <taxon>Sphingomonadaceae</taxon>
        <taxon>Novosphingobium</taxon>
    </lineage>
</organism>
<dbReference type="PANTHER" id="PTHR30329:SF21">
    <property type="entry name" value="LIPOPROTEIN YIAD-RELATED"/>
    <property type="match status" value="1"/>
</dbReference>
<dbReference type="CDD" id="cd07185">
    <property type="entry name" value="OmpA_C-like"/>
    <property type="match status" value="1"/>
</dbReference>
<evidence type="ECO:0000259" key="13">
    <source>
        <dbReference type="PROSITE" id="PS51123"/>
    </source>
</evidence>
<evidence type="ECO:0000256" key="10">
    <source>
        <dbReference type="PROSITE-ProRule" id="PRU00473"/>
    </source>
</evidence>
<evidence type="ECO:0000256" key="5">
    <source>
        <dbReference type="ARBA" id="ARBA00022729"/>
    </source>
</evidence>
<dbReference type="InterPro" id="IPR006664">
    <property type="entry name" value="OMP_bac"/>
</dbReference>
<dbReference type="InterPro" id="IPR027385">
    <property type="entry name" value="Beta-barrel_OMP"/>
</dbReference>
<evidence type="ECO:0000256" key="12">
    <source>
        <dbReference type="SAM" id="SignalP"/>
    </source>
</evidence>
<evidence type="ECO:0000256" key="8">
    <source>
        <dbReference type="ARBA" id="ARBA00023136"/>
    </source>
</evidence>
<keyword evidence="5 12" id="KW-0732">Signal</keyword>
<keyword evidence="6" id="KW-0406">Ion transport</keyword>
<dbReference type="PRINTS" id="PR01021">
    <property type="entry name" value="OMPADOMAIN"/>
</dbReference>
<evidence type="ECO:0000313" key="14">
    <source>
        <dbReference type="EMBL" id="MFC0203502.1"/>
    </source>
</evidence>
<sequence length="339" mass="35854">MRKLVLGLALASTAIATPAFARDDSWYLELDFGGMIVEDADVDVDGVNNAGEIEFKKGFDGGAVLGYDFGPFRLETEASYRQANIKYSGGADASNLSFMVNGLLDFGPDDGLQGFVGGGAGVARVDADVIDDSDSGFAWQAIAGIRAPLSAHWDIGLKYRFMNVDNVDLVSPAGDSLETRWRSHSLMGTLAYNFGEPAAPPPPPAPPPPAPPPPPPPPPPAPACNKGPYIVFFDWDKSDITPEASTILDSAVSAYANCDSVPIMLAGYTDRSGSTTYNQGLSERRNASVRSYLTSHGIPDGSISSQGFGESNPRVPTADGVRELQNRRVEITYGPGSGM</sequence>
<feature type="region of interest" description="Disordered" evidence="11">
    <location>
        <begin position="192"/>
        <end position="223"/>
    </location>
</feature>
<name>A0ABV6CRZ6_9SPHN</name>
<dbReference type="EMBL" id="JBHLWK010000007">
    <property type="protein sequence ID" value="MFC0203502.1"/>
    <property type="molecule type" value="Genomic_DNA"/>
</dbReference>
<dbReference type="InterPro" id="IPR036737">
    <property type="entry name" value="OmpA-like_sf"/>
</dbReference>
<dbReference type="Gene3D" id="2.40.160.20">
    <property type="match status" value="1"/>
</dbReference>
<feature type="domain" description="OmpA-like" evidence="13">
    <location>
        <begin position="220"/>
        <end position="337"/>
    </location>
</feature>
<keyword evidence="9" id="KW-0998">Cell outer membrane</keyword>
<dbReference type="InterPro" id="IPR050330">
    <property type="entry name" value="Bact_OuterMem_StrucFunc"/>
</dbReference>
<dbReference type="Pfam" id="PF13505">
    <property type="entry name" value="OMP_b-brl"/>
    <property type="match status" value="1"/>
</dbReference>
<feature type="compositionally biased region" description="Pro residues" evidence="11">
    <location>
        <begin position="198"/>
        <end position="222"/>
    </location>
</feature>
<dbReference type="Pfam" id="PF00691">
    <property type="entry name" value="OmpA"/>
    <property type="match status" value="1"/>
</dbReference>